<feature type="domain" description="Phosphatidic acid phosphatase type 2/haloperoxidase" evidence="2">
    <location>
        <begin position="80"/>
        <end position="182"/>
    </location>
</feature>
<keyword evidence="1" id="KW-1133">Transmembrane helix</keyword>
<sequence>MKKDTKLIISYSIIFIILLASVLTRYIYPLDYAVHDFIESTATIFRLNTYLTVISFLFSPSHVVIMIAIMLIGIYFYKRTVFSTYTIFAITSLVVGTALKYIIQRPRPSEFIDGFSFPSLHTLTLFVAIFIATCFYDKAIVKWIFGILIVSMMCSRMYLNAHFFSDTFASLIIVHSIYIIVVNMQNKIKDKRLLEENKSNSKIQNNHQQS</sequence>
<dbReference type="SUPFAM" id="SSF48317">
    <property type="entry name" value="Acid phosphatase/Vanadium-dependent haloperoxidase"/>
    <property type="match status" value="1"/>
</dbReference>
<dbReference type="AlphaFoldDB" id="A0AAX3W2V7"/>
<feature type="transmembrane region" description="Helical" evidence="1">
    <location>
        <begin position="84"/>
        <end position="103"/>
    </location>
</feature>
<keyword evidence="1" id="KW-0472">Membrane</keyword>
<evidence type="ECO:0000259" key="2">
    <source>
        <dbReference type="SMART" id="SM00014"/>
    </source>
</evidence>
<proteinExistence type="predicted"/>
<dbReference type="Proteomes" id="UP001223261">
    <property type="component" value="Chromosome"/>
</dbReference>
<dbReference type="EMBL" id="CP118848">
    <property type="protein sequence ID" value="WHI59673.1"/>
    <property type="molecule type" value="Genomic_DNA"/>
</dbReference>
<feature type="transmembrane region" description="Helical" evidence="1">
    <location>
        <begin position="48"/>
        <end position="77"/>
    </location>
</feature>
<name>A0AAX3W2V7_MAMLE</name>
<gene>
    <name evidence="3" type="ORF">PYH69_13305</name>
</gene>
<evidence type="ECO:0000313" key="3">
    <source>
        <dbReference type="EMBL" id="WHI59673.1"/>
    </source>
</evidence>
<feature type="transmembrane region" description="Helical" evidence="1">
    <location>
        <begin position="7"/>
        <end position="28"/>
    </location>
</feature>
<feature type="transmembrane region" description="Helical" evidence="1">
    <location>
        <begin position="143"/>
        <end position="161"/>
    </location>
</feature>
<keyword evidence="1" id="KW-0812">Transmembrane</keyword>
<dbReference type="RefSeq" id="WP_282862006.1">
    <property type="nucleotide sequence ID" value="NZ_CP118848.1"/>
</dbReference>
<protein>
    <submittedName>
        <fullName evidence="3">Phosphatase PAP2 family protein</fullName>
    </submittedName>
</protein>
<feature type="transmembrane region" description="Helical" evidence="1">
    <location>
        <begin position="167"/>
        <end position="184"/>
    </location>
</feature>
<dbReference type="CDD" id="cd03392">
    <property type="entry name" value="PAP2_like_2"/>
    <property type="match status" value="1"/>
</dbReference>
<organism evidence="3 4">
    <name type="scientific">Mammaliicoccus lentus</name>
    <name type="common">Staphylococcus lentus</name>
    <dbReference type="NCBI Taxonomy" id="42858"/>
    <lineage>
        <taxon>Bacteria</taxon>
        <taxon>Bacillati</taxon>
        <taxon>Bacillota</taxon>
        <taxon>Bacilli</taxon>
        <taxon>Bacillales</taxon>
        <taxon>Staphylococcaceae</taxon>
        <taxon>Mammaliicoccus</taxon>
    </lineage>
</organism>
<evidence type="ECO:0000256" key="1">
    <source>
        <dbReference type="SAM" id="Phobius"/>
    </source>
</evidence>
<dbReference type="InterPro" id="IPR000326">
    <property type="entry name" value="PAP2/HPO"/>
</dbReference>
<evidence type="ECO:0000313" key="4">
    <source>
        <dbReference type="Proteomes" id="UP001223261"/>
    </source>
</evidence>
<dbReference type="Gene3D" id="1.20.144.10">
    <property type="entry name" value="Phosphatidic acid phosphatase type 2/haloperoxidase"/>
    <property type="match status" value="1"/>
</dbReference>
<dbReference type="SMART" id="SM00014">
    <property type="entry name" value="acidPPc"/>
    <property type="match status" value="1"/>
</dbReference>
<accession>A0AAX3W2V7</accession>
<feature type="transmembrane region" description="Helical" evidence="1">
    <location>
        <begin position="115"/>
        <end position="136"/>
    </location>
</feature>
<dbReference type="Pfam" id="PF01569">
    <property type="entry name" value="PAP2"/>
    <property type="match status" value="1"/>
</dbReference>
<dbReference type="InterPro" id="IPR036938">
    <property type="entry name" value="PAP2/HPO_sf"/>
</dbReference>
<reference evidence="3" key="1">
    <citation type="journal article" date="2023" name="Antibiotics">
        <title>Prevalence and Molecular Characterization of Methicillin-Resistant Staphylococci (MRS) and Mammaliicocci (MRM) in Dromedary Camels from Algeria: First Detection of SCCmec-mecC Hybrid in Methicillin-Resistant Mammaliicoccus lentus.</title>
        <authorList>
            <person name="Belhout C."/>
            <person name="Boyen F."/>
            <person name="Vereecke N."/>
            <person name="Theuns S."/>
            <person name="Taibi N."/>
            <person name="Stegger M."/>
            <person name="de la Fe-Rodriguez P.Y."/>
            <person name="Bouayad L."/>
            <person name="Elgroud R."/>
            <person name="Butaye P."/>
        </authorList>
    </citation>
    <scope>NUCLEOTIDE SEQUENCE</scope>
    <source>
        <strain evidence="3">7048</strain>
    </source>
</reference>